<reference evidence="2 3" key="1">
    <citation type="submission" date="2022-06" db="EMBL/GenBank/DDBJ databases">
        <title>Draft genome sequence of type strain Streptomyces rubrisoli DSM 42083.</title>
        <authorList>
            <person name="Duangmal K."/>
            <person name="Klaysubun C."/>
        </authorList>
    </citation>
    <scope>NUCLEOTIDE SEQUENCE [LARGE SCALE GENOMIC DNA]</scope>
    <source>
        <strain evidence="2 3">DSM 42083</strain>
    </source>
</reference>
<dbReference type="Proteomes" id="UP001206206">
    <property type="component" value="Unassembled WGS sequence"/>
</dbReference>
<sequence>MELTRQELARTAQAAIAEVLGTDPGAINDHTDLQAEYDIDSLELMAVGAQLERTLDIQIEVEDLLKAETVGQAIDMLADRLATRA</sequence>
<protein>
    <submittedName>
        <fullName evidence="2">Acyl carrier protein</fullName>
    </submittedName>
</protein>
<dbReference type="PROSITE" id="PS50075">
    <property type="entry name" value="CARRIER"/>
    <property type="match status" value="1"/>
</dbReference>
<proteinExistence type="predicted"/>
<dbReference type="InterPro" id="IPR036736">
    <property type="entry name" value="ACP-like_sf"/>
</dbReference>
<evidence type="ECO:0000313" key="2">
    <source>
        <dbReference type="EMBL" id="MCQ4042593.1"/>
    </source>
</evidence>
<evidence type="ECO:0000313" key="3">
    <source>
        <dbReference type="Proteomes" id="UP001206206"/>
    </source>
</evidence>
<keyword evidence="3" id="KW-1185">Reference proteome</keyword>
<dbReference type="EMBL" id="JANFNH010000008">
    <property type="protein sequence ID" value="MCQ4042593.1"/>
    <property type="molecule type" value="Genomic_DNA"/>
</dbReference>
<dbReference type="RefSeq" id="WP_255926917.1">
    <property type="nucleotide sequence ID" value="NZ_JANFNH010000008.1"/>
</dbReference>
<dbReference type="Gene3D" id="1.10.1200.10">
    <property type="entry name" value="ACP-like"/>
    <property type="match status" value="1"/>
</dbReference>
<evidence type="ECO:0000259" key="1">
    <source>
        <dbReference type="PROSITE" id="PS50075"/>
    </source>
</evidence>
<name>A0ABT1PB47_9ACTN</name>
<dbReference type="SUPFAM" id="SSF47336">
    <property type="entry name" value="ACP-like"/>
    <property type="match status" value="1"/>
</dbReference>
<organism evidence="2 3">
    <name type="scientific">Streptantibioticus rubrisoli</name>
    <dbReference type="NCBI Taxonomy" id="1387313"/>
    <lineage>
        <taxon>Bacteria</taxon>
        <taxon>Bacillati</taxon>
        <taxon>Actinomycetota</taxon>
        <taxon>Actinomycetes</taxon>
        <taxon>Kitasatosporales</taxon>
        <taxon>Streptomycetaceae</taxon>
        <taxon>Streptantibioticus</taxon>
    </lineage>
</organism>
<dbReference type="Pfam" id="PF00550">
    <property type="entry name" value="PP-binding"/>
    <property type="match status" value="1"/>
</dbReference>
<dbReference type="InterPro" id="IPR009081">
    <property type="entry name" value="PP-bd_ACP"/>
</dbReference>
<gene>
    <name evidence="2" type="ORF">NON19_11250</name>
</gene>
<feature type="domain" description="Carrier" evidence="1">
    <location>
        <begin position="3"/>
        <end position="81"/>
    </location>
</feature>
<accession>A0ABT1PB47</accession>
<comment type="caution">
    <text evidence="2">The sequence shown here is derived from an EMBL/GenBank/DDBJ whole genome shotgun (WGS) entry which is preliminary data.</text>
</comment>